<dbReference type="Pfam" id="PF06979">
    <property type="entry name" value="TMEM70"/>
    <property type="match status" value="1"/>
</dbReference>
<dbReference type="InterPro" id="IPR045325">
    <property type="entry name" value="TMEM70/TMEM186/TMEM223"/>
</dbReference>
<evidence type="ECO:0000313" key="3">
    <source>
        <dbReference type="Proteomes" id="UP000054350"/>
    </source>
</evidence>
<dbReference type="VEuPathDB" id="FungiDB:AMAG_11429"/>
<dbReference type="PANTHER" id="PTHR13281:SF0">
    <property type="entry name" value="TRANSMEMBRANE PROTEIN 70, MITOCHONDRIAL"/>
    <property type="match status" value="1"/>
</dbReference>
<keyword evidence="1" id="KW-0812">Transmembrane</keyword>
<name>A0A0L0SX46_ALLM3</name>
<gene>
    <name evidence="2" type="ORF">AMAG_11429</name>
</gene>
<feature type="transmembrane region" description="Helical" evidence="1">
    <location>
        <begin position="119"/>
        <end position="140"/>
    </location>
</feature>
<dbReference type="GO" id="GO:0033615">
    <property type="term" value="P:mitochondrial proton-transporting ATP synthase complex assembly"/>
    <property type="evidence" value="ECO:0007669"/>
    <property type="project" value="TreeGrafter"/>
</dbReference>
<dbReference type="GO" id="GO:0031966">
    <property type="term" value="C:mitochondrial membrane"/>
    <property type="evidence" value="ECO:0007669"/>
    <property type="project" value="TreeGrafter"/>
</dbReference>
<dbReference type="InterPro" id="IPR009724">
    <property type="entry name" value="TMEM70"/>
</dbReference>
<dbReference type="AlphaFoldDB" id="A0A0L0SX46"/>
<dbReference type="EMBL" id="GG745351">
    <property type="protein sequence ID" value="KNE66955.1"/>
    <property type="molecule type" value="Genomic_DNA"/>
</dbReference>
<protein>
    <submittedName>
        <fullName evidence="2">Uncharacterized protein</fullName>
    </submittedName>
</protein>
<sequence>MISLCNGLLARTPMLARCAAPVASRAVPIAILHPSRGLRTSTIYQQQKPVESHPSAQPSLFPVGSTKSAPLVTVYEGPLARTVRVMKLFSISSLAATYAMAPLVFYVDVSDLISDSVKAIMIGTAMVFSTASTSLIHWCLKSYVTRIHVRALPAAEAAHAHETVTDVPVEDAPAVGAVRAALKNKEPVVFETLAVTGRPKYTAARDIDAVQPHQVIFGTWRADEVLDARTGKPAGKAPVKLFVHAQAAVDGALGDAALEVADAVGGAH</sequence>
<evidence type="ECO:0000256" key="1">
    <source>
        <dbReference type="SAM" id="Phobius"/>
    </source>
</evidence>
<keyword evidence="1" id="KW-0472">Membrane</keyword>
<keyword evidence="3" id="KW-1185">Reference proteome</keyword>
<dbReference type="Proteomes" id="UP000054350">
    <property type="component" value="Unassembled WGS sequence"/>
</dbReference>
<evidence type="ECO:0000313" key="2">
    <source>
        <dbReference type="EMBL" id="KNE66955.1"/>
    </source>
</evidence>
<feature type="transmembrane region" description="Helical" evidence="1">
    <location>
        <begin position="88"/>
        <end position="107"/>
    </location>
</feature>
<keyword evidence="1" id="KW-1133">Transmembrane helix</keyword>
<accession>A0A0L0SX46</accession>
<dbReference type="PANTHER" id="PTHR13281">
    <property type="entry name" value="TRANSMEMBRANE PROTEIN 70, MITOCHONDRIAL"/>
    <property type="match status" value="1"/>
</dbReference>
<organism evidence="2 3">
    <name type="scientific">Allomyces macrogynus (strain ATCC 38327)</name>
    <name type="common">Allomyces javanicus var. macrogynus</name>
    <dbReference type="NCBI Taxonomy" id="578462"/>
    <lineage>
        <taxon>Eukaryota</taxon>
        <taxon>Fungi</taxon>
        <taxon>Fungi incertae sedis</taxon>
        <taxon>Blastocladiomycota</taxon>
        <taxon>Blastocladiomycetes</taxon>
        <taxon>Blastocladiales</taxon>
        <taxon>Blastocladiaceae</taxon>
        <taxon>Allomyces</taxon>
    </lineage>
</organism>
<reference evidence="3" key="2">
    <citation type="submission" date="2009-11" db="EMBL/GenBank/DDBJ databases">
        <title>The Genome Sequence of Allomyces macrogynus strain ATCC 38327.</title>
        <authorList>
            <consortium name="The Broad Institute Genome Sequencing Platform"/>
            <person name="Russ C."/>
            <person name="Cuomo C."/>
            <person name="Shea T."/>
            <person name="Young S.K."/>
            <person name="Zeng Q."/>
            <person name="Koehrsen M."/>
            <person name="Haas B."/>
            <person name="Borodovsky M."/>
            <person name="Guigo R."/>
            <person name="Alvarado L."/>
            <person name="Berlin A."/>
            <person name="Borenstein D."/>
            <person name="Chen Z."/>
            <person name="Engels R."/>
            <person name="Freedman E."/>
            <person name="Gellesch M."/>
            <person name="Goldberg J."/>
            <person name="Griggs A."/>
            <person name="Gujja S."/>
            <person name="Heiman D."/>
            <person name="Hepburn T."/>
            <person name="Howarth C."/>
            <person name="Jen D."/>
            <person name="Larson L."/>
            <person name="Lewis B."/>
            <person name="Mehta T."/>
            <person name="Park D."/>
            <person name="Pearson M."/>
            <person name="Roberts A."/>
            <person name="Saif S."/>
            <person name="Shenoy N."/>
            <person name="Sisk P."/>
            <person name="Stolte C."/>
            <person name="Sykes S."/>
            <person name="Walk T."/>
            <person name="White J."/>
            <person name="Yandava C."/>
            <person name="Burger G."/>
            <person name="Gray M.W."/>
            <person name="Holland P.W.H."/>
            <person name="King N."/>
            <person name="Lang F.B.F."/>
            <person name="Roger A.J."/>
            <person name="Ruiz-Trillo I."/>
            <person name="Lander E."/>
            <person name="Nusbaum C."/>
        </authorList>
    </citation>
    <scope>NUCLEOTIDE SEQUENCE [LARGE SCALE GENOMIC DNA]</scope>
    <source>
        <strain evidence="3">ATCC 38327</strain>
    </source>
</reference>
<dbReference type="OrthoDB" id="5386199at2759"/>
<reference evidence="2 3" key="1">
    <citation type="submission" date="2009-11" db="EMBL/GenBank/DDBJ databases">
        <title>Annotation of Allomyces macrogynus ATCC 38327.</title>
        <authorList>
            <consortium name="The Broad Institute Genome Sequencing Platform"/>
            <person name="Russ C."/>
            <person name="Cuomo C."/>
            <person name="Burger G."/>
            <person name="Gray M.W."/>
            <person name="Holland P.W.H."/>
            <person name="King N."/>
            <person name="Lang F.B.F."/>
            <person name="Roger A.J."/>
            <person name="Ruiz-Trillo I."/>
            <person name="Young S.K."/>
            <person name="Zeng Q."/>
            <person name="Gargeya S."/>
            <person name="Fitzgerald M."/>
            <person name="Haas B."/>
            <person name="Abouelleil A."/>
            <person name="Alvarado L."/>
            <person name="Arachchi H.M."/>
            <person name="Berlin A."/>
            <person name="Chapman S.B."/>
            <person name="Gearin G."/>
            <person name="Goldberg J."/>
            <person name="Griggs A."/>
            <person name="Gujja S."/>
            <person name="Hansen M."/>
            <person name="Heiman D."/>
            <person name="Howarth C."/>
            <person name="Larimer J."/>
            <person name="Lui A."/>
            <person name="MacDonald P.J.P."/>
            <person name="McCowen C."/>
            <person name="Montmayeur A."/>
            <person name="Murphy C."/>
            <person name="Neiman D."/>
            <person name="Pearson M."/>
            <person name="Priest M."/>
            <person name="Roberts A."/>
            <person name="Saif S."/>
            <person name="Shea T."/>
            <person name="Sisk P."/>
            <person name="Stolte C."/>
            <person name="Sykes S."/>
            <person name="Wortman J."/>
            <person name="Nusbaum C."/>
            <person name="Birren B."/>
        </authorList>
    </citation>
    <scope>NUCLEOTIDE SEQUENCE [LARGE SCALE GENOMIC DNA]</scope>
    <source>
        <strain evidence="2 3">ATCC 38327</strain>
    </source>
</reference>
<proteinExistence type="predicted"/>